<feature type="domain" description="Putative restriction endonuclease" evidence="1">
    <location>
        <begin position="30"/>
        <end position="195"/>
    </location>
</feature>
<keyword evidence="2" id="KW-0255">Endonuclease</keyword>
<reference evidence="2" key="1">
    <citation type="submission" date="2019-12" db="EMBL/GenBank/DDBJ databases">
        <title>High-Quality draft genome sequences of three cyanobacteria isolated from the limestone walls of the Old Cathedral of Coimbra.</title>
        <authorList>
            <person name="Tiago I."/>
            <person name="Soares F."/>
            <person name="Portugal A."/>
        </authorList>
    </citation>
    <scope>NUCLEOTIDE SEQUENCE [LARGE SCALE GENOMIC DNA]</scope>
    <source>
        <strain evidence="2">C</strain>
    </source>
</reference>
<protein>
    <submittedName>
        <fullName evidence="2">Uma2 family endonuclease</fullName>
    </submittedName>
</protein>
<evidence type="ECO:0000313" key="3">
    <source>
        <dbReference type="Proteomes" id="UP000607397"/>
    </source>
</evidence>
<dbReference type="Pfam" id="PF05685">
    <property type="entry name" value="Uma2"/>
    <property type="match status" value="1"/>
</dbReference>
<dbReference type="PANTHER" id="PTHR35400:SF3">
    <property type="entry name" value="SLL1072 PROTEIN"/>
    <property type="match status" value="1"/>
</dbReference>
<sequence>MTLARSSNSASILHLENGDRLTQIEFERRYQAMPYLKKAELIEGRVYMPSPVRARKHSKPHGIMIGWLFNYCEVTPGIELMDNPTVRLDENNEPQPDACLRIEAAVGGQSQITEDDYIQGAPELIVEVAASSASYDLHDKKQIYRRHGVREYLVWRVLDTAFDWFVLQEGAYIELPIDADGILRSQVFPGLWLAVNELLLGNLAPVMAGLRLGLASPEYQAFSQSLASKCHEASA</sequence>
<dbReference type="Proteomes" id="UP000607397">
    <property type="component" value="Unassembled WGS sequence"/>
</dbReference>
<dbReference type="EMBL" id="WVIC01000027">
    <property type="protein sequence ID" value="NCJ07500.1"/>
    <property type="molecule type" value="Genomic_DNA"/>
</dbReference>
<dbReference type="InterPro" id="IPR008538">
    <property type="entry name" value="Uma2"/>
</dbReference>
<accession>A0A8K1ZY87</accession>
<evidence type="ECO:0000313" key="2">
    <source>
        <dbReference type="EMBL" id="NCJ07500.1"/>
    </source>
</evidence>
<gene>
    <name evidence="2" type="ORF">GS597_13475</name>
</gene>
<dbReference type="CDD" id="cd06260">
    <property type="entry name" value="DUF820-like"/>
    <property type="match status" value="1"/>
</dbReference>
<keyword evidence="3" id="KW-1185">Reference proteome</keyword>
<dbReference type="InterPro" id="IPR012296">
    <property type="entry name" value="Nuclease_put_TT1808"/>
</dbReference>
<dbReference type="PANTHER" id="PTHR35400">
    <property type="entry name" value="SLR1083 PROTEIN"/>
    <property type="match status" value="1"/>
</dbReference>
<keyword evidence="2" id="KW-0378">Hydrolase</keyword>
<dbReference type="GO" id="GO:0004519">
    <property type="term" value="F:endonuclease activity"/>
    <property type="evidence" value="ECO:0007669"/>
    <property type="project" value="UniProtKB-KW"/>
</dbReference>
<dbReference type="AlphaFoldDB" id="A0A8K1ZY87"/>
<keyword evidence="2" id="KW-0540">Nuclease</keyword>
<dbReference type="Gene3D" id="3.90.1570.10">
    <property type="entry name" value="tt1808, chain A"/>
    <property type="match status" value="1"/>
</dbReference>
<dbReference type="InterPro" id="IPR011335">
    <property type="entry name" value="Restrct_endonuc-II-like"/>
</dbReference>
<dbReference type="SUPFAM" id="SSF52980">
    <property type="entry name" value="Restriction endonuclease-like"/>
    <property type="match status" value="1"/>
</dbReference>
<name>A0A8K1ZY87_9CYAN</name>
<comment type="caution">
    <text evidence="2">The sequence shown here is derived from an EMBL/GenBank/DDBJ whole genome shotgun (WGS) entry which is preliminary data.</text>
</comment>
<evidence type="ECO:0000259" key="1">
    <source>
        <dbReference type="Pfam" id="PF05685"/>
    </source>
</evidence>
<organism evidence="2 3">
    <name type="scientific">Petrachloros mirabilis ULC683</name>
    <dbReference type="NCBI Taxonomy" id="2781853"/>
    <lineage>
        <taxon>Bacteria</taxon>
        <taxon>Bacillati</taxon>
        <taxon>Cyanobacteriota</taxon>
        <taxon>Cyanophyceae</taxon>
        <taxon>Synechococcales</taxon>
        <taxon>Petrachlorosaceae</taxon>
        <taxon>Petrachloros</taxon>
        <taxon>Petrachloros mirabilis</taxon>
    </lineage>
</organism>
<dbReference type="RefSeq" id="WP_161825980.1">
    <property type="nucleotide sequence ID" value="NZ_WVIC01000027.1"/>
</dbReference>
<proteinExistence type="predicted"/>